<feature type="compositionally biased region" description="Low complexity" evidence="1">
    <location>
        <begin position="160"/>
        <end position="180"/>
    </location>
</feature>
<feature type="region of interest" description="Disordered" evidence="1">
    <location>
        <begin position="75"/>
        <end position="180"/>
    </location>
</feature>
<comment type="caution">
    <text evidence="2">The sequence shown here is derived from an EMBL/GenBank/DDBJ whole genome shotgun (WGS) entry which is preliminary data.</text>
</comment>
<proteinExistence type="predicted"/>
<dbReference type="EMBL" id="JACSEA010000004">
    <property type="protein sequence ID" value="KAF7402981.1"/>
    <property type="molecule type" value="Genomic_DNA"/>
</dbReference>
<gene>
    <name evidence="2" type="ORF">HZH66_005248</name>
</gene>
<accession>A0A834KA76</accession>
<evidence type="ECO:0000313" key="3">
    <source>
        <dbReference type="Proteomes" id="UP000614350"/>
    </source>
</evidence>
<feature type="compositionally biased region" description="Gly residues" evidence="1">
    <location>
        <begin position="75"/>
        <end position="87"/>
    </location>
</feature>
<keyword evidence="3" id="KW-1185">Reference proteome</keyword>
<reference evidence="2" key="1">
    <citation type="journal article" date="2020" name="G3 (Bethesda)">
        <title>High-Quality Assemblies for Three Invasive Social Wasps from the &lt;i&gt;Vespula&lt;/i&gt; Genus.</title>
        <authorList>
            <person name="Harrop T.W.R."/>
            <person name="Guhlin J."/>
            <person name="McLaughlin G.M."/>
            <person name="Permina E."/>
            <person name="Stockwell P."/>
            <person name="Gilligan J."/>
            <person name="Le Lec M.F."/>
            <person name="Gruber M.A.M."/>
            <person name="Quinn O."/>
            <person name="Lovegrove M."/>
            <person name="Duncan E.J."/>
            <person name="Remnant E.J."/>
            <person name="Van Eeckhoven J."/>
            <person name="Graham B."/>
            <person name="Knapp R.A."/>
            <person name="Langford K.W."/>
            <person name="Kronenberg Z."/>
            <person name="Press M.O."/>
            <person name="Eacker S.M."/>
            <person name="Wilson-Rankin E.E."/>
            <person name="Purcell J."/>
            <person name="Lester P.J."/>
            <person name="Dearden P.K."/>
        </authorList>
    </citation>
    <scope>NUCLEOTIDE SEQUENCE</scope>
    <source>
        <strain evidence="2">Marl-1</strain>
    </source>
</reference>
<evidence type="ECO:0000313" key="2">
    <source>
        <dbReference type="EMBL" id="KAF7402981.1"/>
    </source>
</evidence>
<dbReference type="AlphaFoldDB" id="A0A834KA76"/>
<feature type="compositionally biased region" description="Gly residues" evidence="1">
    <location>
        <begin position="141"/>
        <end position="159"/>
    </location>
</feature>
<protein>
    <submittedName>
        <fullName evidence="2">Uncharacterized protein</fullName>
    </submittedName>
</protein>
<evidence type="ECO:0000256" key="1">
    <source>
        <dbReference type="SAM" id="MobiDB-lite"/>
    </source>
</evidence>
<organism evidence="2 3">
    <name type="scientific">Vespula vulgaris</name>
    <name type="common">Yellow jacket</name>
    <name type="synonym">Wasp</name>
    <dbReference type="NCBI Taxonomy" id="7454"/>
    <lineage>
        <taxon>Eukaryota</taxon>
        <taxon>Metazoa</taxon>
        <taxon>Ecdysozoa</taxon>
        <taxon>Arthropoda</taxon>
        <taxon>Hexapoda</taxon>
        <taxon>Insecta</taxon>
        <taxon>Pterygota</taxon>
        <taxon>Neoptera</taxon>
        <taxon>Endopterygota</taxon>
        <taxon>Hymenoptera</taxon>
        <taxon>Apocrita</taxon>
        <taxon>Aculeata</taxon>
        <taxon>Vespoidea</taxon>
        <taxon>Vespidae</taxon>
        <taxon>Vespinae</taxon>
        <taxon>Vespula</taxon>
    </lineage>
</organism>
<name>A0A834KA76_VESVU</name>
<sequence length="211" mass="20533">MVHEVAARRAAKGYGFDGYRVGELVREIIRRARACRWKPHAALFKLNPRGGNGGVEGGGGGGGGGTGTGGSDCGGGGAAAAARGGGNDLSIATSPYDPLRLPRRHSSERCSDRRPHRTTYGNNPPHEGEYGYLRSRRKEGGGSGDGGGGDGAGSGGGSDGVESGAVGAAPAAAATAATASTASTASAAAAAAAATAVVALRAALRAYAASL</sequence>
<dbReference type="Proteomes" id="UP000614350">
    <property type="component" value="Unassembled WGS sequence"/>
</dbReference>